<keyword evidence="2" id="KW-1185">Reference proteome</keyword>
<dbReference type="OrthoDB" id="2157530at2759"/>
<proteinExistence type="predicted"/>
<accession>A0A1L7WF89</accession>
<reference evidence="1 2" key="1">
    <citation type="submission" date="2016-03" db="EMBL/GenBank/DDBJ databases">
        <authorList>
            <person name="Ploux O."/>
        </authorList>
    </citation>
    <scope>NUCLEOTIDE SEQUENCE [LARGE SCALE GENOMIC DNA]</scope>
    <source>
        <strain evidence="1 2">UAMH 11012</strain>
    </source>
</reference>
<gene>
    <name evidence="1" type="ORF">PAC_01308</name>
</gene>
<dbReference type="AlphaFoldDB" id="A0A1L7WF89"/>
<evidence type="ECO:0000313" key="1">
    <source>
        <dbReference type="EMBL" id="CZR51432.1"/>
    </source>
</evidence>
<sequence length="344" mass="38513">MGGIYSKCREAFVWMGEMQTQQATDIVGSSAISETDEKCYHFYGDETDFDGKWEDYLSTFTFKDGEERNPGAISGVVADLSASAMSLHCAWLLRSLAAGYYIELTSSLLPLSFAGLKNRYPELPSWAIDWTIFEQSDGEQYEVWKAILPLFRLSNDLPTAHIKVEEEALIARGVEVDVITALGTTMDQSTHFAFQASLESWRDLILLKHDPENPYAMGSTWNDAWLRTLCADCCWGANSARRANSHDIAFFSANLSVEFQDLLLSDHQKHHSTPSSEFFRLENGMQVPSDAHFNDIWGMIKSVIQGRKLFLTKKGYLGLSNKGILSGNTMFIFPGAPTPSVYCT</sequence>
<name>A0A1L7WF89_9HELO</name>
<organism evidence="1 2">
    <name type="scientific">Phialocephala subalpina</name>
    <dbReference type="NCBI Taxonomy" id="576137"/>
    <lineage>
        <taxon>Eukaryota</taxon>
        <taxon>Fungi</taxon>
        <taxon>Dikarya</taxon>
        <taxon>Ascomycota</taxon>
        <taxon>Pezizomycotina</taxon>
        <taxon>Leotiomycetes</taxon>
        <taxon>Helotiales</taxon>
        <taxon>Mollisiaceae</taxon>
        <taxon>Phialocephala</taxon>
        <taxon>Phialocephala fortinii species complex</taxon>
    </lineage>
</organism>
<evidence type="ECO:0008006" key="3">
    <source>
        <dbReference type="Google" id="ProtNLM"/>
    </source>
</evidence>
<protein>
    <recommendedName>
        <fullName evidence="3">Heterokaryon incompatibility domain-containing protein</fullName>
    </recommendedName>
</protein>
<evidence type="ECO:0000313" key="2">
    <source>
        <dbReference type="Proteomes" id="UP000184330"/>
    </source>
</evidence>
<dbReference type="EMBL" id="FJOG01000002">
    <property type="protein sequence ID" value="CZR51432.1"/>
    <property type="molecule type" value="Genomic_DNA"/>
</dbReference>
<dbReference type="Proteomes" id="UP000184330">
    <property type="component" value="Unassembled WGS sequence"/>
</dbReference>